<proteinExistence type="predicted"/>
<name>A0ABY2GUN2_9HYPO</name>
<protein>
    <submittedName>
        <fullName evidence="2">Uncharacterized protein</fullName>
    </submittedName>
</protein>
<gene>
    <name evidence="2" type="ORF">CCMA1212_009250</name>
</gene>
<feature type="region of interest" description="Disordered" evidence="1">
    <location>
        <begin position="13"/>
        <end position="40"/>
    </location>
</feature>
<dbReference type="EMBL" id="PPTA01000016">
    <property type="protein sequence ID" value="TFA99009.1"/>
    <property type="molecule type" value="Genomic_DNA"/>
</dbReference>
<evidence type="ECO:0000256" key="1">
    <source>
        <dbReference type="SAM" id="MobiDB-lite"/>
    </source>
</evidence>
<dbReference type="GeneID" id="300580789"/>
<accession>A0ABY2GUN2</accession>
<dbReference type="RefSeq" id="XP_073555211.1">
    <property type="nucleotide sequence ID" value="XM_073706339.1"/>
</dbReference>
<dbReference type="Proteomes" id="UP001642720">
    <property type="component" value="Unassembled WGS sequence"/>
</dbReference>
<reference evidence="2 3" key="1">
    <citation type="submission" date="2018-01" db="EMBL/GenBank/DDBJ databases">
        <title>Genome characterization of the sugarcane-associated fungus Trichoderma ghanense CCMA-1212 and their application in lignocelulose bioconversion.</title>
        <authorList>
            <person name="Steindorff A.S."/>
            <person name="Mendes T.D."/>
            <person name="Vilela E.S.D."/>
            <person name="Rodrigues D.S."/>
            <person name="Formighieri E.F."/>
            <person name="Melo I.S."/>
            <person name="Favaro L.C.L."/>
        </authorList>
    </citation>
    <scope>NUCLEOTIDE SEQUENCE [LARGE SCALE GENOMIC DNA]</scope>
    <source>
        <strain evidence="2 3">CCMA-1212</strain>
    </source>
</reference>
<comment type="caution">
    <text evidence="2">The sequence shown here is derived from an EMBL/GenBank/DDBJ whole genome shotgun (WGS) entry which is preliminary data.</text>
</comment>
<keyword evidence="3" id="KW-1185">Reference proteome</keyword>
<organism evidence="2 3">
    <name type="scientific">Trichoderma ghanense</name>
    <dbReference type="NCBI Taxonomy" id="65468"/>
    <lineage>
        <taxon>Eukaryota</taxon>
        <taxon>Fungi</taxon>
        <taxon>Dikarya</taxon>
        <taxon>Ascomycota</taxon>
        <taxon>Pezizomycotina</taxon>
        <taxon>Sordariomycetes</taxon>
        <taxon>Hypocreomycetidae</taxon>
        <taxon>Hypocreales</taxon>
        <taxon>Hypocreaceae</taxon>
        <taxon>Trichoderma</taxon>
    </lineage>
</organism>
<evidence type="ECO:0000313" key="3">
    <source>
        <dbReference type="Proteomes" id="UP001642720"/>
    </source>
</evidence>
<evidence type="ECO:0000313" key="2">
    <source>
        <dbReference type="EMBL" id="TFA99009.1"/>
    </source>
</evidence>
<sequence>MLRHDAAIKHLGNHWASLQDPKTERTRPAQAAAPREPERRCQVAEISGSLVVFFFPAGDGALRAAPPIGSLHSWRMGRGRRGRKDPSMELLVYFVRPEMTQSWPLWLLTVDTEFQVAEGGE</sequence>